<dbReference type="SUPFAM" id="SSF46934">
    <property type="entry name" value="UBA-like"/>
    <property type="match status" value="1"/>
</dbReference>
<comment type="caution">
    <text evidence="4">The sequence shown here is derived from an EMBL/GenBank/DDBJ whole genome shotgun (WGS) entry which is preliminary data.</text>
</comment>
<dbReference type="SUPFAM" id="SSF52833">
    <property type="entry name" value="Thioredoxin-like"/>
    <property type="match status" value="1"/>
</dbReference>
<dbReference type="SMART" id="SM00594">
    <property type="entry name" value="UAS"/>
    <property type="match status" value="1"/>
</dbReference>
<evidence type="ECO:0000256" key="1">
    <source>
        <dbReference type="ARBA" id="ARBA00022786"/>
    </source>
</evidence>
<dbReference type="Gene3D" id="3.40.30.10">
    <property type="entry name" value="Glutaredoxin"/>
    <property type="match status" value="1"/>
</dbReference>
<dbReference type="PANTHER" id="PTHR23322:SF6">
    <property type="entry name" value="UBX DOMAIN-CONTAINING PROTEIN 7"/>
    <property type="match status" value="1"/>
</dbReference>
<dbReference type="Pfam" id="PF13899">
    <property type="entry name" value="Thioredoxin_7"/>
    <property type="match status" value="1"/>
</dbReference>
<dbReference type="Gene3D" id="3.10.20.90">
    <property type="entry name" value="Phosphatidylinositol 3-kinase Catalytic Subunit, Chain A, domain 1"/>
    <property type="match status" value="1"/>
</dbReference>
<gene>
    <name evidence="4" type="ORF">Tco_0747904</name>
</gene>
<dbReference type="InterPro" id="IPR029071">
    <property type="entry name" value="Ubiquitin-like_domsf"/>
</dbReference>
<feature type="domain" description="UBX" evidence="3">
    <location>
        <begin position="376"/>
        <end position="456"/>
    </location>
</feature>
<feature type="compositionally biased region" description="Polar residues" evidence="2">
    <location>
        <begin position="328"/>
        <end position="340"/>
    </location>
</feature>
<sequence length="458" mass="51783">MESGDQQIMVSSFLEIAVGQTADTARQFLQATSWKLEEAIQLFFIGNDGGAAVALSPVVSQEENDGLLPRSSENHVEPENVKENDVNEVRAPLPVKRDVLYDAPPRFRSSRLGYSPNEARTVVPFRNFDEELRHPGVWEEDKGATSSKADTSRDNRNLATMYRPPFALMYQGPFEKAKEAAKNQNRWLLVNLQSTREFSSHMLNRDTWANEAVAQTITSNFIFWQVCDDTEDGSKINTYYKLETLPVTLVIDPVTGQKMRSWRGMIQPEELLEDLLQFMDSSPTDHHFTLSHKRKRENSQAPPSKFQATQDHARAVAGNGKSEDKDTQLAQTSSTETTVANSFVEPSKDMDALNTENEIPKFEITYPPLPEEPKGDRSLLCRVGIRLPDGRRLQRNFLRSDPIQLLWSFCRANLEGSDEKPFRLTHAIPGAFKVLDYESKSSFDESGLSNSMISVAWE</sequence>
<dbReference type="PROSITE" id="PS50033">
    <property type="entry name" value="UBX"/>
    <property type="match status" value="1"/>
</dbReference>
<dbReference type="PANTHER" id="PTHR23322">
    <property type="entry name" value="FAS-ASSOCIATED PROTEIN"/>
    <property type="match status" value="1"/>
</dbReference>
<accession>A0ABQ4YX34</accession>
<dbReference type="Proteomes" id="UP001151760">
    <property type="component" value="Unassembled WGS sequence"/>
</dbReference>
<feature type="compositionally biased region" description="Polar residues" evidence="2">
    <location>
        <begin position="299"/>
        <end position="310"/>
    </location>
</feature>
<dbReference type="InterPro" id="IPR006577">
    <property type="entry name" value="UAS"/>
</dbReference>
<dbReference type="Pfam" id="PF14555">
    <property type="entry name" value="UBA_4"/>
    <property type="match status" value="1"/>
</dbReference>
<evidence type="ECO:0000313" key="4">
    <source>
        <dbReference type="EMBL" id="GJS81363.1"/>
    </source>
</evidence>
<dbReference type="Pfam" id="PF00789">
    <property type="entry name" value="UBX"/>
    <property type="match status" value="1"/>
</dbReference>
<reference evidence="4" key="2">
    <citation type="submission" date="2022-01" db="EMBL/GenBank/DDBJ databases">
        <authorList>
            <person name="Yamashiro T."/>
            <person name="Shiraishi A."/>
            <person name="Satake H."/>
            <person name="Nakayama K."/>
        </authorList>
    </citation>
    <scope>NUCLEOTIDE SEQUENCE</scope>
</reference>
<keyword evidence="1" id="KW-0833">Ubl conjugation pathway</keyword>
<protein>
    <submittedName>
        <fullName evidence="4">Plant UBX domain-containing protein 7-like protein</fullName>
    </submittedName>
</protein>
<dbReference type="InterPro" id="IPR009060">
    <property type="entry name" value="UBA-like_sf"/>
</dbReference>
<proteinExistence type="predicted"/>
<evidence type="ECO:0000313" key="5">
    <source>
        <dbReference type="Proteomes" id="UP001151760"/>
    </source>
</evidence>
<evidence type="ECO:0000256" key="2">
    <source>
        <dbReference type="SAM" id="MobiDB-lite"/>
    </source>
</evidence>
<dbReference type="InterPro" id="IPR001012">
    <property type="entry name" value="UBX_dom"/>
</dbReference>
<organism evidence="4 5">
    <name type="scientific">Tanacetum coccineum</name>
    <dbReference type="NCBI Taxonomy" id="301880"/>
    <lineage>
        <taxon>Eukaryota</taxon>
        <taxon>Viridiplantae</taxon>
        <taxon>Streptophyta</taxon>
        <taxon>Embryophyta</taxon>
        <taxon>Tracheophyta</taxon>
        <taxon>Spermatophyta</taxon>
        <taxon>Magnoliopsida</taxon>
        <taxon>eudicotyledons</taxon>
        <taxon>Gunneridae</taxon>
        <taxon>Pentapetalae</taxon>
        <taxon>asterids</taxon>
        <taxon>campanulids</taxon>
        <taxon>Asterales</taxon>
        <taxon>Asteraceae</taxon>
        <taxon>Asteroideae</taxon>
        <taxon>Anthemideae</taxon>
        <taxon>Anthemidinae</taxon>
        <taxon>Tanacetum</taxon>
    </lineage>
</organism>
<dbReference type="SUPFAM" id="SSF54236">
    <property type="entry name" value="Ubiquitin-like"/>
    <property type="match status" value="1"/>
</dbReference>
<keyword evidence="5" id="KW-1185">Reference proteome</keyword>
<dbReference type="InterPro" id="IPR050730">
    <property type="entry name" value="UBX_domain-protein"/>
</dbReference>
<dbReference type="Gene3D" id="1.10.8.10">
    <property type="entry name" value="DNA helicase RuvA subunit, C-terminal domain"/>
    <property type="match status" value="1"/>
</dbReference>
<dbReference type="CDD" id="cd02958">
    <property type="entry name" value="UAS"/>
    <property type="match status" value="1"/>
</dbReference>
<reference evidence="4" key="1">
    <citation type="journal article" date="2022" name="Int. J. Mol. Sci.">
        <title>Draft Genome of Tanacetum Coccineum: Genomic Comparison of Closely Related Tanacetum-Family Plants.</title>
        <authorList>
            <person name="Yamashiro T."/>
            <person name="Shiraishi A."/>
            <person name="Nakayama K."/>
            <person name="Satake H."/>
        </authorList>
    </citation>
    <scope>NUCLEOTIDE SEQUENCE</scope>
</reference>
<feature type="region of interest" description="Disordered" evidence="2">
    <location>
        <begin position="286"/>
        <end position="340"/>
    </location>
</feature>
<dbReference type="EMBL" id="BQNB010010742">
    <property type="protein sequence ID" value="GJS81363.1"/>
    <property type="molecule type" value="Genomic_DNA"/>
</dbReference>
<evidence type="ECO:0000259" key="3">
    <source>
        <dbReference type="PROSITE" id="PS50033"/>
    </source>
</evidence>
<dbReference type="InterPro" id="IPR036249">
    <property type="entry name" value="Thioredoxin-like_sf"/>
</dbReference>
<dbReference type="CDD" id="cd01767">
    <property type="entry name" value="UBX"/>
    <property type="match status" value="1"/>
</dbReference>
<name>A0ABQ4YX34_9ASTR</name>